<keyword evidence="2" id="KW-1185">Reference proteome</keyword>
<proteinExistence type="predicted"/>
<evidence type="ECO:0000313" key="2">
    <source>
        <dbReference type="Proteomes" id="UP000194127"/>
    </source>
</evidence>
<dbReference type="GeneID" id="36322667"/>
<reference evidence="1 2" key="1">
    <citation type="submission" date="2017-04" db="EMBL/GenBank/DDBJ databases">
        <title>Genome Sequence of the Model Brown-Rot Fungus Postia placenta SB12.</title>
        <authorList>
            <consortium name="DOE Joint Genome Institute"/>
            <person name="Gaskell J."/>
            <person name="Kersten P."/>
            <person name="Larrondo L.F."/>
            <person name="Canessa P."/>
            <person name="Martinez D."/>
            <person name="Hibbett D."/>
            <person name="Schmoll M."/>
            <person name="Kubicek C.P."/>
            <person name="Martinez A.T."/>
            <person name="Yadav J."/>
            <person name="Master E."/>
            <person name="Magnuson J.K."/>
            <person name="James T."/>
            <person name="Yaver D."/>
            <person name="Berka R."/>
            <person name="Labutti K."/>
            <person name="Lipzen A."/>
            <person name="Aerts A."/>
            <person name="Barry K."/>
            <person name="Henrissat B."/>
            <person name="Blanchette R."/>
            <person name="Grigoriev I."/>
            <person name="Cullen D."/>
        </authorList>
    </citation>
    <scope>NUCLEOTIDE SEQUENCE [LARGE SCALE GENOMIC DNA]</scope>
    <source>
        <strain evidence="1 2">MAD-698-R-SB12</strain>
    </source>
</reference>
<dbReference type="EMBL" id="KZ110599">
    <property type="protein sequence ID" value="OSX60961.1"/>
    <property type="molecule type" value="Genomic_DNA"/>
</dbReference>
<accession>A0A1X6MX73</accession>
<dbReference type="Proteomes" id="UP000194127">
    <property type="component" value="Unassembled WGS sequence"/>
</dbReference>
<evidence type="ECO:0000313" key="1">
    <source>
        <dbReference type="EMBL" id="OSX60961.1"/>
    </source>
</evidence>
<protein>
    <submittedName>
        <fullName evidence="1">Uncharacterized protein</fullName>
    </submittedName>
</protein>
<dbReference type="AlphaFoldDB" id="A0A1X6MX73"/>
<organism evidence="1 2">
    <name type="scientific">Postia placenta MAD-698-R-SB12</name>
    <dbReference type="NCBI Taxonomy" id="670580"/>
    <lineage>
        <taxon>Eukaryota</taxon>
        <taxon>Fungi</taxon>
        <taxon>Dikarya</taxon>
        <taxon>Basidiomycota</taxon>
        <taxon>Agaricomycotina</taxon>
        <taxon>Agaricomycetes</taxon>
        <taxon>Polyporales</taxon>
        <taxon>Adustoporiaceae</taxon>
        <taxon>Rhodonia</taxon>
    </lineage>
</organism>
<name>A0A1X6MX73_9APHY</name>
<gene>
    <name evidence="1" type="ORF">POSPLADRAFT_1040301</name>
</gene>
<feature type="non-terminal residue" evidence="1">
    <location>
        <position position="53"/>
    </location>
</feature>
<sequence>MHSLCRLSPRERAGLAHWTPALFFPRISSRLSFSLHFEDVATFPERCQGEDWK</sequence>
<dbReference type="RefSeq" id="XP_024337755.1">
    <property type="nucleotide sequence ID" value="XM_024477717.1"/>
</dbReference>